<evidence type="ECO:0000313" key="2">
    <source>
        <dbReference type="Proteomes" id="UP001054837"/>
    </source>
</evidence>
<dbReference type="EMBL" id="BPLQ01007823">
    <property type="protein sequence ID" value="GIY32584.1"/>
    <property type="molecule type" value="Genomic_DNA"/>
</dbReference>
<evidence type="ECO:0000313" key="1">
    <source>
        <dbReference type="EMBL" id="GIY32584.1"/>
    </source>
</evidence>
<sequence length="153" mass="17501">MLNHLHPAFLQSQGKKCVPRCFCRQRILLKQGEKGVGQFECSKLFVSVGEEPFLPLTTEIRTSQQETTDIFPTTSVYPVGQTEISFPLTTRCLRRMDSLSRSTSSKSSASGGFVKVSSCPPNLWFFFFAKNSLLFFSWKLFRNMFDETDDFEL</sequence>
<reference evidence="1 2" key="1">
    <citation type="submission" date="2021-06" db="EMBL/GenBank/DDBJ databases">
        <title>Caerostris darwini draft genome.</title>
        <authorList>
            <person name="Kono N."/>
            <person name="Arakawa K."/>
        </authorList>
    </citation>
    <scope>NUCLEOTIDE SEQUENCE [LARGE SCALE GENOMIC DNA]</scope>
</reference>
<gene>
    <name evidence="1" type="ORF">CDAR_412781</name>
</gene>
<organism evidence="1 2">
    <name type="scientific">Caerostris darwini</name>
    <dbReference type="NCBI Taxonomy" id="1538125"/>
    <lineage>
        <taxon>Eukaryota</taxon>
        <taxon>Metazoa</taxon>
        <taxon>Ecdysozoa</taxon>
        <taxon>Arthropoda</taxon>
        <taxon>Chelicerata</taxon>
        <taxon>Arachnida</taxon>
        <taxon>Araneae</taxon>
        <taxon>Araneomorphae</taxon>
        <taxon>Entelegynae</taxon>
        <taxon>Araneoidea</taxon>
        <taxon>Araneidae</taxon>
        <taxon>Caerostris</taxon>
    </lineage>
</organism>
<protein>
    <submittedName>
        <fullName evidence="1">Uncharacterized protein</fullName>
    </submittedName>
</protein>
<keyword evidence="2" id="KW-1185">Reference proteome</keyword>
<dbReference type="AlphaFoldDB" id="A0AAV4SF05"/>
<name>A0AAV4SF05_9ARAC</name>
<accession>A0AAV4SF05</accession>
<proteinExistence type="predicted"/>
<dbReference type="Proteomes" id="UP001054837">
    <property type="component" value="Unassembled WGS sequence"/>
</dbReference>
<comment type="caution">
    <text evidence="1">The sequence shown here is derived from an EMBL/GenBank/DDBJ whole genome shotgun (WGS) entry which is preliminary data.</text>
</comment>